<dbReference type="Pfam" id="PF00702">
    <property type="entry name" value="Hydrolase"/>
    <property type="match status" value="1"/>
</dbReference>
<proteinExistence type="predicted"/>
<dbReference type="EC" id="3.-.-.-" evidence="1"/>
<dbReference type="EMBL" id="JBHMAX010000023">
    <property type="protein sequence ID" value="MFB9732865.1"/>
    <property type="molecule type" value="Genomic_DNA"/>
</dbReference>
<dbReference type="SFLD" id="SFLDG01129">
    <property type="entry name" value="C1.5:_HAD__Beta-PGM__Phosphata"/>
    <property type="match status" value="1"/>
</dbReference>
<comment type="caution">
    <text evidence="1">The sequence shown here is derived from an EMBL/GenBank/DDBJ whole genome shotgun (WGS) entry which is preliminary data.</text>
</comment>
<dbReference type="SUPFAM" id="SSF56784">
    <property type="entry name" value="HAD-like"/>
    <property type="match status" value="1"/>
</dbReference>
<dbReference type="InterPro" id="IPR050155">
    <property type="entry name" value="HAD-like_hydrolase_sf"/>
</dbReference>
<sequence length="238" mass="24853">MAPHDTVLLDVDGTLADTTYHHALAWARAFAAHDLHPPLWQVHRAIGMGGDKLVAAVAGDEVEEQHGEALRERWEEEYDRLLPEIVLLPGARDLVLLLADRGVRVALASSGKARFTDHVVGLLDLPDGTLAATTSSDDAEHSKPAPDILASALEAAGGSSALVVGDTTYDVTAAARMGSPCVALLSGGFGRVELEDAGAVHVAGTPAELLEADWAGLLSAEPAPTAREDRTPLDRSAG</sequence>
<dbReference type="PANTHER" id="PTHR43434">
    <property type="entry name" value="PHOSPHOGLYCOLATE PHOSPHATASE"/>
    <property type="match status" value="1"/>
</dbReference>
<gene>
    <name evidence="1" type="ORF">ACFFN0_12515</name>
</gene>
<dbReference type="PANTHER" id="PTHR43434:SF16">
    <property type="entry name" value="BLL8046 PROTEIN"/>
    <property type="match status" value="1"/>
</dbReference>
<dbReference type="NCBIfam" id="TIGR01549">
    <property type="entry name" value="HAD-SF-IA-v1"/>
    <property type="match status" value="1"/>
</dbReference>
<dbReference type="InterPro" id="IPR023198">
    <property type="entry name" value="PGP-like_dom2"/>
</dbReference>
<dbReference type="SFLD" id="SFLDS00003">
    <property type="entry name" value="Haloacid_Dehalogenase"/>
    <property type="match status" value="1"/>
</dbReference>
<dbReference type="InterPro" id="IPR006439">
    <property type="entry name" value="HAD-SF_hydro_IA"/>
</dbReference>
<keyword evidence="1" id="KW-0378">Hydrolase</keyword>
<keyword evidence="2" id="KW-1185">Reference proteome</keyword>
<dbReference type="Proteomes" id="UP001589613">
    <property type="component" value="Unassembled WGS sequence"/>
</dbReference>
<dbReference type="InterPro" id="IPR036412">
    <property type="entry name" value="HAD-like_sf"/>
</dbReference>
<dbReference type="InterPro" id="IPR023214">
    <property type="entry name" value="HAD_sf"/>
</dbReference>
<name>A0ABV5V510_9MICO</name>
<dbReference type="GO" id="GO:0016787">
    <property type="term" value="F:hydrolase activity"/>
    <property type="evidence" value="ECO:0007669"/>
    <property type="project" value="UniProtKB-KW"/>
</dbReference>
<evidence type="ECO:0000313" key="2">
    <source>
        <dbReference type="Proteomes" id="UP001589613"/>
    </source>
</evidence>
<dbReference type="Gene3D" id="1.10.150.240">
    <property type="entry name" value="Putative phosphatase, domain 2"/>
    <property type="match status" value="1"/>
</dbReference>
<protein>
    <submittedName>
        <fullName evidence="1">HAD family hydrolase</fullName>
        <ecNumber evidence="1">3.-.-.-</ecNumber>
    </submittedName>
</protein>
<accession>A0ABV5V510</accession>
<evidence type="ECO:0000313" key="1">
    <source>
        <dbReference type="EMBL" id="MFB9732865.1"/>
    </source>
</evidence>
<organism evidence="1 2">
    <name type="scientific">Ornithinimicrobium kibberense</name>
    <dbReference type="NCBI Taxonomy" id="282060"/>
    <lineage>
        <taxon>Bacteria</taxon>
        <taxon>Bacillati</taxon>
        <taxon>Actinomycetota</taxon>
        <taxon>Actinomycetes</taxon>
        <taxon>Micrococcales</taxon>
        <taxon>Ornithinimicrobiaceae</taxon>
        <taxon>Ornithinimicrobium</taxon>
    </lineage>
</organism>
<dbReference type="Gene3D" id="3.40.50.1000">
    <property type="entry name" value="HAD superfamily/HAD-like"/>
    <property type="match status" value="1"/>
</dbReference>
<reference evidence="1 2" key="1">
    <citation type="submission" date="2024-09" db="EMBL/GenBank/DDBJ databases">
        <authorList>
            <person name="Sun Q."/>
            <person name="Mori K."/>
        </authorList>
    </citation>
    <scope>NUCLEOTIDE SEQUENCE [LARGE SCALE GENOMIC DNA]</scope>
    <source>
        <strain evidence="1 2">JCM 12763</strain>
    </source>
</reference>
<dbReference type="RefSeq" id="WP_141338411.1">
    <property type="nucleotide sequence ID" value="NZ_JBHMAX010000023.1"/>
</dbReference>